<comment type="similarity">
    <text evidence="5">Belongs to the type-I 3-dehydroquinase family.</text>
</comment>
<dbReference type="Proteomes" id="UP000823201">
    <property type="component" value="Unassembled WGS sequence"/>
</dbReference>
<dbReference type="EMBL" id="JAFBEV010000007">
    <property type="protein sequence ID" value="MBM7657675.1"/>
    <property type="molecule type" value="Genomic_DNA"/>
</dbReference>
<evidence type="ECO:0000256" key="1">
    <source>
        <dbReference type="ARBA" id="ARBA00001864"/>
    </source>
</evidence>
<dbReference type="GO" id="GO:0003855">
    <property type="term" value="F:3-dehydroquinate dehydratase activity"/>
    <property type="evidence" value="ECO:0007669"/>
    <property type="project" value="UniProtKB-EC"/>
</dbReference>
<comment type="function">
    <text evidence="5">Involved in the third step of the chorismate pathway, which leads to the biosynthesis of aromatic amino acids. Catalyzes the cis-dehydration of 3-dehydroquinate (DHQ) and introduces the first double bond of the aromatic ring to yield 3-dehydroshikimate.</text>
</comment>
<feature type="binding site" evidence="5">
    <location>
        <position position="238"/>
    </location>
    <ligand>
        <name>3-dehydroquinate</name>
        <dbReference type="ChEBI" id="CHEBI:32364"/>
    </ligand>
</feature>
<dbReference type="RefSeq" id="WP_205006004.1">
    <property type="nucleotide sequence ID" value="NZ_CBCRXA010000005.1"/>
</dbReference>
<evidence type="ECO:0000256" key="3">
    <source>
        <dbReference type="ARBA" id="ARBA00023239"/>
    </source>
</evidence>
<evidence type="ECO:0000313" key="7">
    <source>
        <dbReference type="Proteomes" id="UP000823201"/>
    </source>
</evidence>
<dbReference type="Pfam" id="PF01487">
    <property type="entry name" value="DHquinase_I"/>
    <property type="match status" value="1"/>
</dbReference>
<dbReference type="EC" id="4.2.1.10" evidence="5"/>
<evidence type="ECO:0000256" key="2">
    <source>
        <dbReference type="ARBA" id="ARBA00023141"/>
    </source>
</evidence>
<comment type="caution">
    <text evidence="6">The sequence shown here is derived from an EMBL/GenBank/DDBJ whole genome shotgun (WGS) entry which is preliminary data.</text>
</comment>
<feature type="active site" description="Schiff-base intermediate with substrate" evidence="5">
    <location>
        <position position="172"/>
    </location>
</feature>
<keyword evidence="4 5" id="KW-0704">Schiff base</keyword>
<dbReference type="SUPFAM" id="SSF51569">
    <property type="entry name" value="Aldolase"/>
    <property type="match status" value="1"/>
</dbReference>
<dbReference type="InterPro" id="IPR013785">
    <property type="entry name" value="Aldolase_TIM"/>
</dbReference>
<keyword evidence="3 5" id="KW-0456">Lyase</keyword>
<feature type="binding site" evidence="5">
    <location>
        <position position="215"/>
    </location>
    <ligand>
        <name>3-dehydroquinate</name>
        <dbReference type="ChEBI" id="CHEBI:32364"/>
    </ligand>
</feature>
<keyword evidence="7" id="KW-1185">Reference proteome</keyword>
<accession>A0ABS2Q8B1</accession>
<gene>
    <name evidence="5" type="primary">aroD</name>
    <name evidence="6" type="ORF">JOC27_001124</name>
</gene>
<feature type="binding site" evidence="5">
    <location>
        <begin position="48"/>
        <end position="50"/>
    </location>
    <ligand>
        <name>3-dehydroquinate</name>
        <dbReference type="ChEBI" id="CHEBI:32364"/>
    </ligand>
</feature>
<dbReference type="NCBIfam" id="TIGR01093">
    <property type="entry name" value="aroD"/>
    <property type="match status" value="1"/>
</dbReference>
<dbReference type="PANTHER" id="PTHR43699">
    <property type="entry name" value="3-DEHYDROQUINATE DEHYDRATASE"/>
    <property type="match status" value="1"/>
</dbReference>
<proteinExistence type="inferred from homology"/>
<evidence type="ECO:0000256" key="4">
    <source>
        <dbReference type="ARBA" id="ARBA00023270"/>
    </source>
</evidence>
<dbReference type="InterPro" id="IPR050146">
    <property type="entry name" value="Type-I_3-dehydroquinase"/>
</dbReference>
<evidence type="ECO:0000313" key="6">
    <source>
        <dbReference type="EMBL" id="MBM7657675.1"/>
    </source>
</evidence>
<feature type="active site" description="Proton donor/acceptor" evidence="5">
    <location>
        <position position="145"/>
    </location>
</feature>
<protein>
    <recommendedName>
        <fullName evidence="5">3-dehydroquinate dehydratase</fullName>
        <shortName evidence="5">3-dehydroquinase</shortName>
        <ecNumber evidence="5">4.2.1.10</ecNumber>
    </recommendedName>
    <alternativeName>
        <fullName evidence="5">Type I DHQase</fullName>
    </alternativeName>
    <alternativeName>
        <fullName evidence="5">Type I dehydroquinase</fullName>
        <shortName evidence="5">DHQ1</shortName>
    </alternativeName>
</protein>
<comment type="catalytic activity">
    <reaction evidence="1 5">
        <text>3-dehydroquinate = 3-dehydroshikimate + H2O</text>
        <dbReference type="Rhea" id="RHEA:21096"/>
        <dbReference type="ChEBI" id="CHEBI:15377"/>
        <dbReference type="ChEBI" id="CHEBI:16630"/>
        <dbReference type="ChEBI" id="CHEBI:32364"/>
        <dbReference type="EC" id="4.2.1.10"/>
    </reaction>
</comment>
<dbReference type="InterPro" id="IPR001381">
    <property type="entry name" value="DHquinase_I"/>
</dbReference>
<keyword evidence="5" id="KW-0028">Amino-acid biosynthesis</keyword>
<dbReference type="PANTHER" id="PTHR43699:SF1">
    <property type="entry name" value="3-DEHYDROQUINATE DEHYDRATASE"/>
    <property type="match status" value="1"/>
</dbReference>
<organism evidence="6 7">
    <name type="scientific">Sporolactobacillus spathodeae</name>
    <dbReference type="NCBI Taxonomy" id="1465502"/>
    <lineage>
        <taxon>Bacteria</taxon>
        <taxon>Bacillati</taxon>
        <taxon>Bacillota</taxon>
        <taxon>Bacilli</taxon>
        <taxon>Bacillales</taxon>
        <taxon>Sporolactobacillaceae</taxon>
        <taxon>Sporolactobacillus</taxon>
    </lineage>
</organism>
<comment type="pathway">
    <text evidence="5">Metabolic intermediate biosynthesis; chorismate biosynthesis; chorismate from D-erythrose 4-phosphate and phosphoenolpyruvate: step 3/7.</text>
</comment>
<feature type="binding site" evidence="5">
    <location>
        <position position="84"/>
    </location>
    <ligand>
        <name>3-dehydroquinate</name>
        <dbReference type="ChEBI" id="CHEBI:32364"/>
    </ligand>
</feature>
<name>A0ABS2Q8B1_9BACL</name>
<dbReference type="CDD" id="cd00502">
    <property type="entry name" value="DHQase_I"/>
    <property type="match status" value="1"/>
</dbReference>
<sequence>MISKILRIKHVSIGEGIPKIIIPLVGQTRDRIMQELASALDLQPDAIEWRLDAFQNSNDFAAVQEMMALLHERLADKLLIVTFRSKDEGGEKEISKADYVALNKWIIHTNQADFIDVEWSAGEKIVQELVASAKANAVRVIMSSHDFNGTPDKSELVARLRQMQTYGADIPKIAVMPRCQADVLTLLEATEEMNRKYADRPMITMAMGGLGAISRLCGEVFGSAMTFGVGQTASAPGQIPVKELRQALAVIHDRL</sequence>
<keyword evidence="2 5" id="KW-0057">Aromatic amino acid biosynthesis</keyword>
<evidence type="ECO:0000256" key="5">
    <source>
        <dbReference type="HAMAP-Rule" id="MF_00214"/>
    </source>
</evidence>
<comment type="subunit">
    <text evidence="5">Homodimer.</text>
</comment>
<dbReference type="Gene3D" id="3.20.20.70">
    <property type="entry name" value="Aldolase class I"/>
    <property type="match status" value="1"/>
</dbReference>
<dbReference type="HAMAP" id="MF_00214">
    <property type="entry name" value="AroD"/>
    <property type="match status" value="1"/>
</dbReference>
<comment type="caution">
    <text evidence="5">Lacks conserved residue(s) required for the propagation of feature annotation.</text>
</comment>
<feature type="binding site" evidence="5">
    <location>
        <position position="234"/>
    </location>
    <ligand>
        <name>3-dehydroquinate</name>
        <dbReference type="ChEBI" id="CHEBI:32364"/>
    </ligand>
</feature>
<reference evidence="6 7" key="1">
    <citation type="submission" date="2021-01" db="EMBL/GenBank/DDBJ databases">
        <title>Genomic Encyclopedia of Type Strains, Phase IV (KMG-IV): sequencing the most valuable type-strain genomes for metagenomic binning, comparative biology and taxonomic classification.</title>
        <authorList>
            <person name="Goeker M."/>
        </authorList>
    </citation>
    <scope>NUCLEOTIDE SEQUENCE [LARGE SCALE GENOMIC DNA]</scope>
    <source>
        <strain evidence="6 7">DSM 100968</strain>
    </source>
</reference>